<feature type="domain" description="Pyrrolo-quinoline quinone repeat" evidence="5">
    <location>
        <begin position="317"/>
        <end position="379"/>
    </location>
</feature>
<dbReference type="InterPro" id="IPR015943">
    <property type="entry name" value="WD40/YVTN_repeat-like_dom_sf"/>
</dbReference>
<dbReference type="Gene3D" id="2.130.10.10">
    <property type="entry name" value="YVTN repeat-like/Quinoprotein amine dehydrogenase"/>
    <property type="match status" value="1"/>
</dbReference>
<gene>
    <name evidence="4 6" type="primary">bamB</name>
    <name evidence="6" type="ORF">HII17_11355</name>
</gene>
<comment type="subunit">
    <text evidence="4">Part of the Bam complex.</text>
</comment>
<sequence>MAACSSTDDDEDEAIKVAELTEISQQFDAEVAWEKSIGDGVDDYFSRIKPAYGYNKIFSASREGDVYALDVSTGEQVWHVDLSDADSERGFFENRQPALIAGGPVTGINKVFLGTENGEVFALDAETGELAWKGKVKGEIIASPALDSGVLVVNSASGILKAFNASSGEDMWEVDLDVPPLTLRGISAPTIAAGGVIVGTSAGELSVFMLEKGQQGWSVDVGEPSGSTELERVIDVDSQAVVFGDKVYSVSSRGNLVAIDIRNGRVLWKRQYSSYRQMAISGNTIYLTNTKGHIYAVDRINGLERWSNLALTNRGVTGPAVVGKNIVVGDFEGYLHFVNTESGEFVSRHEVDSSGIHTTPTVVDGIIFSQARDGSLQAIKVP</sequence>
<evidence type="ECO:0000313" key="6">
    <source>
        <dbReference type="EMBL" id="NMP32167.1"/>
    </source>
</evidence>
<reference evidence="6 7" key="1">
    <citation type="submission" date="2020-04" db="EMBL/GenBank/DDBJ databases">
        <title>Thalassotalea sp. M1531, isolated from the surface of marine red alga.</title>
        <authorList>
            <person name="Pang L."/>
            <person name="Lu D.-C."/>
        </authorList>
    </citation>
    <scope>NUCLEOTIDE SEQUENCE [LARGE SCALE GENOMIC DNA]</scope>
    <source>
        <strain evidence="6 7">M1531</strain>
    </source>
</reference>
<dbReference type="GO" id="GO:0009279">
    <property type="term" value="C:cell outer membrane"/>
    <property type="evidence" value="ECO:0007669"/>
    <property type="project" value="UniProtKB-SubCell"/>
</dbReference>
<dbReference type="InterPro" id="IPR018391">
    <property type="entry name" value="PQQ_b-propeller_rpt"/>
</dbReference>
<dbReference type="Pfam" id="PF13360">
    <property type="entry name" value="PQQ_2"/>
    <property type="match status" value="2"/>
</dbReference>
<keyword evidence="3 4" id="KW-0998">Cell outer membrane</keyword>
<dbReference type="AlphaFoldDB" id="A0A7Y0LD76"/>
<dbReference type="InterPro" id="IPR017687">
    <property type="entry name" value="BamB"/>
</dbReference>
<accession>A0A7Y0LD76</accession>
<comment type="function">
    <text evidence="4">Part of the outer membrane protein assembly complex, which is involved in assembly and insertion of beta-barrel proteins into the outer membrane.</text>
</comment>
<dbReference type="NCBIfam" id="TIGR03300">
    <property type="entry name" value="assembly_YfgL"/>
    <property type="match status" value="1"/>
</dbReference>
<organism evidence="6 7">
    <name type="scientific">Thalassotalea algicola</name>
    <dbReference type="NCBI Taxonomy" id="2716224"/>
    <lineage>
        <taxon>Bacteria</taxon>
        <taxon>Pseudomonadati</taxon>
        <taxon>Pseudomonadota</taxon>
        <taxon>Gammaproteobacteria</taxon>
        <taxon>Alteromonadales</taxon>
        <taxon>Colwelliaceae</taxon>
        <taxon>Thalassotalea</taxon>
    </lineage>
</organism>
<dbReference type="PANTHER" id="PTHR34512:SF30">
    <property type="entry name" value="OUTER MEMBRANE PROTEIN ASSEMBLY FACTOR BAMB"/>
    <property type="match status" value="1"/>
</dbReference>
<dbReference type="EMBL" id="JABBXH010000003">
    <property type="protein sequence ID" value="NMP32167.1"/>
    <property type="molecule type" value="Genomic_DNA"/>
</dbReference>
<evidence type="ECO:0000256" key="4">
    <source>
        <dbReference type="HAMAP-Rule" id="MF_00923"/>
    </source>
</evidence>
<protein>
    <recommendedName>
        <fullName evidence="4">Outer membrane protein assembly factor BamB</fullName>
    </recommendedName>
</protein>
<comment type="subcellular location">
    <subcellularLocation>
        <location evidence="4">Cell outer membrane</location>
    </subcellularLocation>
</comment>
<dbReference type="Proteomes" id="UP000568664">
    <property type="component" value="Unassembled WGS sequence"/>
</dbReference>
<proteinExistence type="inferred from homology"/>
<evidence type="ECO:0000256" key="1">
    <source>
        <dbReference type="ARBA" id="ARBA00022729"/>
    </source>
</evidence>
<feature type="domain" description="Pyrrolo-quinoline quinone repeat" evidence="5">
    <location>
        <begin position="62"/>
        <end position="308"/>
    </location>
</feature>
<dbReference type="GO" id="GO:0043165">
    <property type="term" value="P:Gram-negative-bacterium-type cell outer membrane assembly"/>
    <property type="evidence" value="ECO:0007669"/>
    <property type="project" value="UniProtKB-UniRule"/>
</dbReference>
<dbReference type="InterPro" id="IPR002372">
    <property type="entry name" value="PQQ_rpt_dom"/>
</dbReference>
<dbReference type="SUPFAM" id="SSF50998">
    <property type="entry name" value="Quinoprotein alcohol dehydrogenase-like"/>
    <property type="match status" value="1"/>
</dbReference>
<dbReference type="GO" id="GO:0051205">
    <property type="term" value="P:protein insertion into membrane"/>
    <property type="evidence" value="ECO:0007669"/>
    <property type="project" value="UniProtKB-UniRule"/>
</dbReference>
<dbReference type="HAMAP" id="MF_00923">
    <property type="entry name" value="OM_assembly_BamB"/>
    <property type="match status" value="1"/>
</dbReference>
<evidence type="ECO:0000256" key="3">
    <source>
        <dbReference type="ARBA" id="ARBA00023237"/>
    </source>
</evidence>
<keyword evidence="7" id="KW-1185">Reference proteome</keyword>
<evidence type="ECO:0000256" key="2">
    <source>
        <dbReference type="ARBA" id="ARBA00023136"/>
    </source>
</evidence>
<keyword evidence="2 4" id="KW-0472">Membrane</keyword>
<evidence type="ECO:0000259" key="5">
    <source>
        <dbReference type="Pfam" id="PF13360"/>
    </source>
</evidence>
<evidence type="ECO:0000313" key="7">
    <source>
        <dbReference type="Proteomes" id="UP000568664"/>
    </source>
</evidence>
<name>A0A7Y0LD76_9GAMM</name>
<dbReference type="NCBIfam" id="NF008351">
    <property type="entry name" value="PRK11138.1"/>
    <property type="match status" value="1"/>
</dbReference>
<comment type="similarity">
    <text evidence="4">Belongs to the BamB family.</text>
</comment>
<dbReference type="SMART" id="SM00564">
    <property type="entry name" value="PQQ"/>
    <property type="match status" value="7"/>
</dbReference>
<keyword evidence="1 4" id="KW-0732">Signal</keyword>
<comment type="caution">
    <text evidence="6">The sequence shown here is derived from an EMBL/GenBank/DDBJ whole genome shotgun (WGS) entry which is preliminary data.</text>
</comment>
<dbReference type="InterPro" id="IPR011047">
    <property type="entry name" value="Quinoprotein_ADH-like_sf"/>
</dbReference>
<dbReference type="PANTHER" id="PTHR34512">
    <property type="entry name" value="CELL SURFACE PROTEIN"/>
    <property type="match status" value="1"/>
</dbReference>